<dbReference type="EMBL" id="JACHGY010000001">
    <property type="protein sequence ID" value="MBB6430575.1"/>
    <property type="molecule type" value="Genomic_DNA"/>
</dbReference>
<evidence type="ECO:0000256" key="4">
    <source>
        <dbReference type="ARBA" id="ARBA00016377"/>
    </source>
</evidence>
<dbReference type="PROSITE" id="PS00893">
    <property type="entry name" value="NUDIX_BOX"/>
    <property type="match status" value="1"/>
</dbReference>
<evidence type="ECO:0000256" key="6">
    <source>
        <dbReference type="ARBA" id="ARBA00032162"/>
    </source>
</evidence>
<protein>
    <recommendedName>
        <fullName evidence="4">GDP-mannose pyrophosphatase</fullName>
    </recommendedName>
    <alternativeName>
        <fullName evidence="6">GDP-mannose hydrolase</fullName>
    </alternativeName>
    <alternativeName>
        <fullName evidence="7">GDPMK</fullName>
    </alternativeName>
</protein>
<dbReference type="InterPro" id="IPR000086">
    <property type="entry name" value="NUDIX_hydrolase_dom"/>
</dbReference>
<keyword evidence="11" id="KW-1185">Reference proteome</keyword>
<organism evidence="10 11">
    <name type="scientific">Algisphaera agarilytica</name>
    <dbReference type="NCBI Taxonomy" id="1385975"/>
    <lineage>
        <taxon>Bacteria</taxon>
        <taxon>Pseudomonadati</taxon>
        <taxon>Planctomycetota</taxon>
        <taxon>Phycisphaerae</taxon>
        <taxon>Phycisphaerales</taxon>
        <taxon>Phycisphaeraceae</taxon>
        <taxon>Algisphaera</taxon>
    </lineage>
</organism>
<proteinExistence type="inferred from homology"/>
<dbReference type="Gene3D" id="3.90.79.10">
    <property type="entry name" value="Nucleoside Triphosphate Pyrophosphohydrolase"/>
    <property type="match status" value="1"/>
</dbReference>
<dbReference type="InterPro" id="IPR015797">
    <property type="entry name" value="NUDIX_hydrolase-like_dom_sf"/>
</dbReference>
<comment type="similarity">
    <text evidence="3">Belongs to the Nudix hydrolase family. NudK subfamily.</text>
</comment>
<evidence type="ECO:0000256" key="8">
    <source>
        <dbReference type="RuleBase" id="RU003476"/>
    </source>
</evidence>
<dbReference type="PANTHER" id="PTHR11839">
    <property type="entry name" value="UDP/ADP-SUGAR PYROPHOSPHATASE"/>
    <property type="match status" value="1"/>
</dbReference>
<evidence type="ECO:0000256" key="2">
    <source>
        <dbReference type="ARBA" id="ARBA00001946"/>
    </source>
</evidence>
<evidence type="ECO:0000259" key="9">
    <source>
        <dbReference type="PROSITE" id="PS51462"/>
    </source>
</evidence>
<dbReference type="GO" id="GO:0005829">
    <property type="term" value="C:cytosol"/>
    <property type="evidence" value="ECO:0007669"/>
    <property type="project" value="TreeGrafter"/>
</dbReference>
<keyword evidence="5 8" id="KW-0378">Hydrolase</keyword>
<dbReference type="InterPro" id="IPR020476">
    <property type="entry name" value="Nudix_hydrolase"/>
</dbReference>
<evidence type="ECO:0000256" key="1">
    <source>
        <dbReference type="ARBA" id="ARBA00000847"/>
    </source>
</evidence>
<dbReference type="PROSITE" id="PS51462">
    <property type="entry name" value="NUDIX"/>
    <property type="match status" value="1"/>
</dbReference>
<dbReference type="GO" id="GO:0019693">
    <property type="term" value="P:ribose phosphate metabolic process"/>
    <property type="evidence" value="ECO:0007669"/>
    <property type="project" value="TreeGrafter"/>
</dbReference>
<evidence type="ECO:0000256" key="5">
    <source>
        <dbReference type="ARBA" id="ARBA00022801"/>
    </source>
</evidence>
<dbReference type="Proteomes" id="UP000541810">
    <property type="component" value="Unassembled WGS sequence"/>
</dbReference>
<comment type="cofactor">
    <cofactor evidence="2">
        <name>Mg(2+)</name>
        <dbReference type="ChEBI" id="CHEBI:18420"/>
    </cofactor>
</comment>
<feature type="domain" description="Nudix hydrolase" evidence="9">
    <location>
        <begin position="35"/>
        <end position="176"/>
    </location>
</feature>
<dbReference type="SUPFAM" id="SSF55811">
    <property type="entry name" value="Nudix"/>
    <property type="match status" value="1"/>
</dbReference>
<name>A0A7X0LKL9_9BACT</name>
<evidence type="ECO:0000256" key="3">
    <source>
        <dbReference type="ARBA" id="ARBA00007275"/>
    </source>
</evidence>
<evidence type="ECO:0000313" key="11">
    <source>
        <dbReference type="Proteomes" id="UP000541810"/>
    </source>
</evidence>
<dbReference type="Pfam" id="PF00293">
    <property type="entry name" value="NUDIX"/>
    <property type="match status" value="1"/>
</dbReference>
<comment type="catalytic activity">
    <reaction evidence="1">
        <text>GDP-alpha-D-mannose + H2O = alpha-D-mannose 1-phosphate + GMP + 2 H(+)</text>
        <dbReference type="Rhea" id="RHEA:27978"/>
        <dbReference type="ChEBI" id="CHEBI:15377"/>
        <dbReference type="ChEBI" id="CHEBI:15378"/>
        <dbReference type="ChEBI" id="CHEBI:57527"/>
        <dbReference type="ChEBI" id="CHEBI:58115"/>
        <dbReference type="ChEBI" id="CHEBI:58409"/>
    </reaction>
</comment>
<dbReference type="InterPro" id="IPR020084">
    <property type="entry name" value="NUDIX_hydrolase_CS"/>
</dbReference>
<comment type="caution">
    <text evidence="10">The sequence shown here is derived from an EMBL/GenBank/DDBJ whole genome shotgun (WGS) entry which is preliminary data.</text>
</comment>
<dbReference type="PANTHER" id="PTHR11839:SF18">
    <property type="entry name" value="NUDIX HYDROLASE DOMAIN-CONTAINING PROTEIN"/>
    <property type="match status" value="1"/>
</dbReference>
<dbReference type="PRINTS" id="PR00502">
    <property type="entry name" value="NUDIXFAMILY"/>
</dbReference>
<sequence>MHDLHPETEIVHQGVRVTVRGIDLPKRGGGTHRREIVEAADAVVVLPWIADGQAEGFEFVGPGVVLIRNERFAVQDTLWELPAGTVERGESPDDCAPRELIEETGYRADRVEKLAEFFPTPGFCTELLHAYRAAGLTYVGQDLDETEKITAQAVAWDEAMKMVRDNTIRDAKSIATLLYHQTFGIPHDPEKQS</sequence>
<gene>
    <name evidence="10" type="ORF">HNQ40_002381</name>
</gene>
<dbReference type="AlphaFoldDB" id="A0A7X0LKL9"/>
<evidence type="ECO:0000256" key="7">
    <source>
        <dbReference type="ARBA" id="ARBA00032272"/>
    </source>
</evidence>
<accession>A0A7X0LKL9</accession>
<dbReference type="GO" id="GO:0016462">
    <property type="term" value="F:pyrophosphatase activity"/>
    <property type="evidence" value="ECO:0007669"/>
    <property type="project" value="UniProtKB-ARBA"/>
</dbReference>
<dbReference type="GO" id="GO:0006753">
    <property type="term" value="P:nucleoside phosphate metabolic process"/>
    <property type="evidence" value="ECO:0007669"/>
    <property type="project" value="TreeGrafter"/>
</dbReference>
<reference evidence="10 11" key="1">
    <citation type="submission" date="2020-08" db="EMBL/GenBank/DDBJ databases">
        <title>Genomic Encyclopedia of Type Strains, Phase IV (KMG-IV): sequencing the most valuable type-strain genomes for metagenomic binning, comparative biology and taxonomic classification.</title>
        <authorList>
            <person name="Goeker M."/>
        </authorList>
    </citation>
    <scope>NUCLEOTIDE SEQUENCE [LARGE SCALE GENOMIC DNA]</scope>
    <source>
        <strain evidence="10 11">DSM 103725</strain>
    </source>
</reference>
<dbReference type="CDD" id="cd03424">
    <property type="entry name" value="NUDIX_ADPRase_Nudt5_UGPPase_Nudt14"/>
    <property type="match status" value="1"/>
</dbReference>
<dbReference type="RefSeq" id="WP_184678082.1">
    <property type="nucleotide sequence ID" value="NZ_JACHGY010000001.1"/>
</dbReference>
<evidence type="ECO:0000313" key="10">
    <source>
        <dbReference type="EMBL" id="MBB6430575.1"/>
    </source>
</evidence>